<dbReference type="RefSeq" id="WP_264516680.1">
    <property type="nucleotide sequence ID" value="NZ_JAPDDR010000025.1"/>
</dbReference>
<evidence type="ECO:0008006" key="4">
    <source>
        <dbReference type="Google" id="ProtNLM"/>
    </source>
</evidence>
<proteinExistence type="predicted"/>
<evidence type="ECO:0000313" key="2">
    <source>
        <dbReference type="EMBL" id="MCW1917061.1"/>
    </source>
</evidence>
<keyword evidence="1" id="KW-0732">Signal</keyword>
<gene>
    <name evidence="2" type="ORF">OJ996_25960</name>
</gene>
<organism evidence="2 3">
    <name type="scientific">Luteolibacter rhizosphaerae</name>
    <dbReference type="NCBI Taxonomy" id="2989719"/>
    <lineage>
        <taxon>Bacteria</taxon>
        <taxon>Pseudomonadati</taxon>
        <taxon>Verrucomicrobiota</taxon>
        <taxon>Verrucomicrobiia</taxon>
        <taxon>Verrucomicrobiales</taxon>
        <taxon>Verrucomicrobiaceae</taxon>
        <taxon>Luteolibacter</taxon>
    </lineage>
</organism>
<accession>A0ABT3GB32</accession>
<evidence type="ECO:0000256" key="1">
    <source>
        <dbReference type="SAM" id="SignalP"/>
    </source>
</evidence>
<feature type="signal peptide" evidence="1">
    <location>
        <begin position="1"/>
        <end position="42"/>
    </location>
</feature>
<protein>
    <recommendedName>
        <fullName evidence="4">PEP-CTERM sorting domain-containing protein</fullName>
    </recommendedName>
</protein>
<evidence type="ECO:0000313" key="3">
    <source>
        <dbReference type="Proteomes" id="UP001165653"/>
    </source>
</evidence>
<keyword evidence="3" id="KW-1185">Reference proteome</keyword>
<comment type="caution">
    <text evidence="2">The sequence shown here is derived from an EMBL/GenBank/DDBJ whole genome shotgun (WGS) entry which is preliminary data.</text>
</comment>
<dbReference type="Proteomes" id="UP001165653">
    <property type="component" value="Unassembled WGS sequence"/>
</dbReference>
<feature type="chain" id="PRO_5045642518" description="PEP-CTERM sorting domain-containing protein" evidence="1">
    <location>
        <begin position="43"/>
        <end position="231"/>
    </location>
</feature>
<reference evidence="2" key="1">
    <citation type="submission" date="2022-10" db="EMBL/GenBank/DDBJ databases">
        <title>Luteolibacter sp. GHJ8, whole genome shotgun sequencing project.</title>
        <authorList>
            <person name="Zhao G."/>
            <person name="Shen L."/>
        </authorList>
    </citation>
    <scope>NUCLEOTIDE SEQUENCE</scope>
    <source>
        <strain evidence="2">GHJ8</strain>
    </source>
</reference>
<dbReference type="EMBL" id="JAPDDR010000025">
    <property type="protein sequence ID" value="MCW1917061.1"/>
    <property type="molecule type" value="Genomic_DNA"/>
</dbReference>
<name>A0ABT3GB32_9BACT</name>
<sequence>MFAKISRDIYPTRVRSPLPTSRVQCLFLTALLGILPAVPTQAAVTVTVDTLAQTVTWSGTATSPLLVIAESDYRSIRLGFGDWTGGESATSSFEQSLNVSLSPQSDWQIYLGESFASGQIVLAHSRDSFYTQLGFLTNTGSFSGGPLSASLTISGDGVARSYAGLTASSLEFLESLDGTALYFQDDYGGAGIFNLGGPAGQIVVVPETSSILLLLIAPLLTMRRKRCQPIS</sequence>